<keyword evidence="2" id="KW-1185">Reference proteome</keyword>
<accession>A0A1Y1WNM6</accession>
<dbReference type="RefSeq" id="XP_040747935.1">
    <property type="nucleotide sequence ID" value="XM_040885281.1"/>
</dbReference>
<sequence length="131" mass="15380">MFVVLSVEALVTTDATPKAGYIPPVQACRFPQQWHNCRGSKDFLRFLDMHLTNNAIDGFSRFDFLDEGRFKTLYYLKTRNLFTMADKITKDRISHILRAFHWTPVTELRNGFDLDYAMLQQHHTCLEHPLD</sequence>
<organism evidence="1 2">
    <name type="scientific">Linderina pennispora</name>
    <dbReference type="NCBI Taxonomy" id="61395"/>
    <lineage>
        <taxon>Eukaryota</taxon>
        <taxon>Fungi</taxon>
        <taxon>Fungi incertae sedis</taxon>
        <taxon>Zoopagomycota</taxon>
        <taxon>Kickxellomycotina</taxon>
        <taxon>Kickxellomycetes</taxon>
        <taxon>Kickxellales</taxon>
        <taxon>Kickxellaceae</taxon>
        <taxon>Linderina</taxon>
    </lineage>
</organism>
<dbReference type="EMBL" id="MCFD01000001">
    <property type="protein sequence ID" value="ORX74724.1"/>
    <property type="molecule type" value="Genomic_DNA"/>
</dbReference>
<name>A0A1Y1WNM6_9FUNG</name>
<gene>
    <name evidence="1" type="ORF">DL89DRAFT_254513</name>
</gene>
<protein>
    <submittedName>
        <fullName evidence="1">Uncharacterized protein</fullName>
    </submittedName>
</protein>
<dbReference type="AlphaFoldDB" id="A0A1Y1WNM6"/>
<reference evidence="1 2" key="1">
    <citation type="submission" date="2016-07" db="EMBL/GenBank/DDBJ databases">
        <title>Pervasive Adenine N6-methylation of Active Genes in Fungi.</title>
        <authorList>
            <consortium name="DOE Joint Genome Institute"/>
            <person name="Mondo S.J."/>
            <person name="Dannebaum R.O."/>
            <person name="Kuo R.C."/>
            <person name="Labutti K."/>
            <person name="Haridas S."/>
            <person name="Kuo A."/>
            <person name="Salamov A."/>
            <person name="Ahrendt S.R."/>
            <person name="Lipzen A."/>
            <person name="Sullivan W."/>
            <person name="Andreopoulos W.B."/>
            <person name="Clum A."/>
            <person name="Lindquist E."/>
            <person name="Daum C."/>
            <person name="Ramamoorthy G.K."/>
            <person name="Gryganskyi A."/>
            <person name="Culley D."/>
            <person name="Magnuson J.K."/>
            <person name="James T.Y."/>
            <person name="O'Malley M.A."/>
            <person name="Stajich J.E."/>
            <person name="Spatafora J.W."/>
            <person name="Visel A."/>
            <person name="Grigoriev I.V."/>
        </authorList>
    </citation>
    <scope>NUCLEOTIDE SEQUENCE [LARGE SCALE GENOMIC DNA]</scope>
    <source>
        <strain evidence="1 2">ATCC 12442</strain>
    </source>
</reference>
<evidence type="ECO:0000313" key="1">
    <source>
        <dbReference type="EMBL" id="ORX74724.1"/>
    </source>
</evidence>
<proteinExistence type="predicted"/>
<dbReference type="GeneID" id="63801929"/>
<comment type="caution">
    <text evidence="1">The sequence shown here is derived from an EMBL/GenBank/DDBJ whole genome shotgun (WGS) entry which is preliminary data.</text>
</comment>
<dbReference type="Proteomes" id="UP000193922">
    <property type="component" value="Unassembled WGS sequence"/>
</dbReference>
<evidence type="ECO:0000313" key="2">
    <source>
        <dbReference type="Proteomes" id="UP000193922"/>
    </source>
</evidence>